<dbReference type="Proteomes" id="UP000581087">
    <property type="component" value="Unassembled WGS sequence"/>
</dbReference>
<keyword evidence="1" id="KW-0812">Transmembrane</keyword>
<protein>
    <recommendedName>
        <fullName evidence="6">DUF998 domain-containing protein</fullName>
    </recommendedName>
</protein>
<feature type="transmembrane region" description="Helical" evidence="1">
    <location>
        <begin position="262"/>
        <end position="286"/>
    </location>
</feature>
<gene>
    <name evidence="2" type="ORF">BJ972_001924</name>
    <name evidence="3" type="ORF">ESP50_06815</name>
</gene>
<dbReference type="OrthoDB" id="5048128at2"/>
<reference evidence="2 5" key="2">
    <citation type="submission" date="2020-07" db="EMBL/GenBank/DDBJ databases">
        <title>Sequencing the genomes of 1000 actinobacteria strains.</title>
        <authorList>
            <person name="Klenk H.-P."/>
        </authorList>
    </citation>
    <scope>NUCLEOTIDE SEQUENCE [LARGE SCALE GENOMIC DNA]</scope>
    <source>
        <strain evidence="2 5">DSM 23870</strain>
    </source>
</reference>
<feature type="transmembrane region" description="Helical" evidence="1">
    <location>
        <begin position="29"/>
        <end position="50"/>
    </location>
</feature>
<reference evidence="3 4" key="1">
    <citation type="submission" date="2019-01" db="EMBL/GenBank/DDBJ databases">
        <title>Agromyces.</title>
        <authorList>
            <person name="Li J."/>
        </authorList>
    </citation>
    <scope>NUCLEOTIDE SEQUENCE [LARGE SCALE GENOMIC DNA]</scope>
    <source>
        <strain evidence="3 4">DSM 23870</strain>
    </source>
</reference>
<feature type="transmembrane region" description="Helical" evidence="1">
    <location>
        <begin position="158"/>
        <end position="176"/>
    </location>
</feature>
<keyword evidence="1" id="KW-1133">Transmembrane helix</keyword>
<evidence type="ECO:0000313" key="5">
    <source>
        <dbReference type="Proteomes" id="UP000581087"/>
    </source>
</evidence>
<comment type="caution">
    <text evidence="3">The sequence shown here is derived from an EMBL/GenBank/DDBJ whole genome shotgun (WGS) entry which is preliminary data.</text>
</comment>
<name>A0A4Q2M410_9MICO</name>
<feature type="transmembrane region" description="Helical" evidence="1">
    <location>
        <begin position="196"/>
        <end position="215"/>
    </location>
</feature>
<feature type="transmembrane region" description="Helical" evidence="1">
    <location>
        <begin position="124"/>
        <end position="146"/>
    </location>
</feature>
<dbReference type="EMBL" id="JACCBI010000001">
    <property type="protein sequence ID" value="NYD67405.1"/>
    <property type="molecule type" value="Genomic_DNA"/>
</dbReference>
<proteinExistence type="predicted"/>
<dbReference type="RefSeq" id="WP_129173443.1">
    <property type="nucleotide sequence ID" value="NZ_JACCBI010000001.1"/>
</dbReference>
<feature type="transmembrane region" description="Helical" evidence="1">
    <location>
        <begin position="56"/>
        <end position="76"/>
    </location>
</feature>
<accession>A0A4Q2M410</accession>
<dbReference type="Proteomes" id="UP000292686">
    <property type="component" value="Unassembled WGS sequence"/>
</dbReference>
<dbReference type="AlphaFoldDB" id="A0A4Q2M410"/>
<feature type="transmembrane region" description="Helical" evidence="1">
    <location>
        <begin position="324"/>
        <end position="350"/>
    </location>
</feature>
<feature type="transmembrane region" description="Helical" evidence="1">
    <location>
        <begin position="236"/>
        <end position="256"/>
    </location>
</feature>
<evidence type="ECO:0008006" key="6">
    <source>
        <dbReference type="Google" id="ProtNLM"/>
    </source>
</evidence>
<evidence type="ECO:0000313" key="2">
    <source>
        <dbReference type="EMBL" id="NYD67405.1"/>
    </source>
</evidence>
<keyword evidence="1" id="KW-0472">Membrane</keyword>
<feature type="transmembrane region" description="Helical" evidence="1">
    <location>
        <begin position="97"/>
        <end position="118"/>
    </location>
</feature>
<evidence type="ECO:0000313" key="3">
    <source>
        <dbReference type="EMBL" id="RXZ86774.1"/>
    </source>
</evidence>
<evidence type="ECO:0000256" key="1">
    <source>
        <dbReference type="SAM" id="Phobius"/>
    </source>
</evidence>
<keyword evidence="4" id="KW-1185">Reference proteome</keyword>
<evidence type="ECO:0000313" key="4">
    <source>
        <dbReference type="Proteomes" id="UP000292686"/>
    </source>
</evidence>
<dbReference type="EMBL" id="SDPM01000003">
    <property type="protein sequence ID" value="RXZ86774.1"/>
    <property type="molecule type" value="Genomic_DNA"/>
</dbReference>
<organism evidence="3 4">
    <name type="scientific">Agromyces atrinae</name>
    <dbReference type="NCBI Taxonomy" id="592376"/>
    <lineage>
        <taxon>Bacteria</taxon>
        <taxon>Bacillati</taxon>
        <taxon>Actinomycetota</taxon>
        <taxon>Actinomycetes</taxon>
        <taxon>Micrococcales</taxon>
        <taxon>Microbacteriaceae</taxon>
        <taxon>Agromyces</taxon>
    </lineage>
</organism>
<sequence length="412" mass="42439">MSLPLSGGIGVTRDPVNPALTHGSVFRRAVTLAVALGFGISLIGLSQTVIDGPFALLVAVIGSIVVAVTGTAISFSRSSLDWLVHRGLPQLIVSPRSLAFFNGLLWAVLAAAIVFGARGAFVDVPVPAVMLALVAGVALGVGTMHLHRVAHEHDAYRTFNLVAMLLACGSLASIAFTSDTAWYADGFSQLGTAGGWSAIPFNAAVTGAGVGVILLSGSFTRILRTATFRARRGGVATLRVLIALIGVSLMGVGAFPVDAVPIAHNLSACSAALAFAAAAVMIRFLVPGLPRSMVALSGAFLAAEVVAGVLYQGMGILSLTIFEVVAFTLVFAWLIALVATTAGVASPVIVPVSELIAPERLEWARRPAARIASGDSVCVPERRVGVHTVIRPPNRVHMRVRASAAPPLTLAA</sequence>
<feature type="transmembrane region" description="Helical" evidence="1">
    <location>
        <begin position="293"/>
        <end position="312"/>
    </location>
</feature>